<proteinExistence type="predicted"/>
<organism evidence="1">
    <name type="scientific">bioreactor metagenome</name>
    <dbReference type="NCBI Taxonomy" id="1076179"/>
    <lineage>
        <taxon>unclassified sequences</taxon>
        <taxon>metagenomes</taxon>
        <taxon>ecological metagenomes</taxon>
    </lineage>
</organism>
<dbReference type="InterPro" id="IPR052891">
    <property type="entry name" value="DNA-3mA_glycosylase"/>
</dbReference>
<protein>
    <recommendedName>
        <fullName evidence="2">DNA-3-methyladenine glycosylase I</fullName>
    </recommendedName>
</protein>
<accession>A0A644Y0D3</accession>
<evidence type="ECO:0008006" key="2">
    <source>
        <dbReference type="Google" id="ProtNLM"/>
    </source>
</evidence>
<dbReference type="GO" id="GO:0008725">
    <property type="term" value="F:DNA-3-methyladenine glycosylase activity"/>
    <property type="evidence" value="ECO:0007669"/>
    <property type="project" value="InterPro"/>
</dbReference>
<dbReference type="Gene3D" id="1.10.340.30">
    <property type="entry name" value="Hypothetical protein, domain 2"/>
    <property type="match status" value="1"/>
</dbReference>
<dbReference type="InterPro" id="IPR005019">
    <property type="entry name" value="Adenine_glyco"/>
</dbReference>
<reference evidence="1" key="1">
    <citation type="submission" date="2019-08" db="EMBL/GenBank/DDBJ databases">
        <authorList>
            <person name="Kucharzyk K."/>
            <person name="Murdoch R.W."/>
            <person name="Higgins S."/>
            <person name="Loffler F."/>
        </authorList>
    </citation>
    <scope>NUCLEOTIDE SEQUENCE</scope>
</reference>
<dbReference type="EMBL" id="VSSQ01003603">
    <property type="protein sequence ID" value="MPM21498.1"/>
    <property type="molecule type" value="Genomic_DNA"/>
</dbReference>
<dbReference type="PANTHER" id="PTHR30037:SF4">
    <property type="entry name" value="DNA-3-METHYLADENINE GLYCOSYLASE I"/>
    <property type="match status" value="1"/>
</dbReference>
<comment type="caution">
    <text evidence="1">The sequence shown here is derived from an EMBL/GenBank/DDBJ whole genome shotgun (WGS) entry which is preliminary data.</text>
</comment>
<gene>
    <name evidence="1" type="ORF">SDC9_67942</name>
</gene>
<evidence type="ECO:0000313" key="1">
    <source>
        <dbReference type="EMBL" id="MPM21498.1"/>
    </source>
</evidence>
<dbReference type="PANTHER" id="PTHR30037">
    <property type="entry name" value="DNA-3-METHYLADENINE GLYCOSYLASE 1"/>
    <property type="match status" value="1"/>
</dbReference>
<name>A0A644Y0D3_9ZZZZ</name>
<dbReference type="InterPro" id="IPR011257">
    <property type="entry name" value="DNA_glycosylase"/>
</dbReference>
<dbReference type="Pfam" id="PF03352">
    <property type="entry name" value="Adenine_glyco"/>
    <property type="match status" value="1"/>
</dbReference>
<sequence>MDIQCFRVSRHNARMTEAMQSPPPVAGLFTDDSGQHRCFWCEASPLYKHYHDHEWGFPVDDERRLFEKLCLEGFQAGLSWITILNKREAFRAGFANFEAEELSRFDERDVARLLADAGIVRHRGKIESTINNAKRVLELRREFGSLGAYVWGFEPLAAQNRPQHHTYEAVRAITATAASQALSKDLKKRGWSFVGPTTMYAFMQAMGLVNDHIEGCHVRQAAMEMRRNFQVPVRT</sequence>
<dbReference type="SUPFAM" id="SSF48150">
    <property type="entry name" value="DNA-glycosylase"/>
    <property type="match status" value="1"/>
</dbReference>
<dbReference type="GO" id="GO:0006284">
    <property type="term" value="P:base-excision repair"/>
    <property type="evidence" value="ECO:0007669"/>
    <property type="project" value="InterPro"/>
</dbReference>
<dbReference type="AlphaFoldDB" id="A0A644Y0D3"/>